<dbReference type="HAMAP" id="MF_01401">
    <property type="entry name" value="MsrA"/>
    <property type="match status" value="1"/>
</dbReference>
<evidence type="ECO:0000313" key="10">
    <source>
        <dbReference type="Proteomes" id="UP000019132"/>
    </source>
</evidence>
<reference evidence="9" key="3">
    <citation type="submission" date="2015-02" db="UniProtKB">
        <authorList>
            <consortium name="EnsemblProtists"/>
        </authorList>
    </citation>
    <scope>IDENTIFICATION</scope>
    <source>
        <strain evidence="9">DAOM BR144</strain>
    </source>
</reference>
<dbReference type="OMA" id="LFWESHD"/>
<dbReference type="eggNOG" id="KOG1635">
    <property type="taxonomic scope" value="Eukaryota"/>
</dbReference>
<evidence type="ECO:0000256" key="2">
    <source>
        <dbReference type="ARBA" id="ARBA00012502"/>
    </source>
</evidence>
<dbReference type="PANTHER" id="PTHR42799:SF2">
    <property type="entry name" value="MITOCHONDRIAL PEPTIDE METHIONINE SULFOXIDE REDUCTASE"/>
    <property type="match status" value="1"/>
</dbReference>
<evidence type="ECO:0000256" key="4">
    <source>
        <dbReference type="ARBA" id="ARBA00030273"/>
    </source>
</evidence>
<evidence type="ECO:0000256" key="6">
    <source>
        <dbReference type="ARBA" id="ARBA00047806"/>
    </source>
</evidence>
<dbReference type="InterPro" id="IPR050162">
    <property type="entry name" value="MsrA_MetSO_reductase"/>
</dbReference>
<dbReference type="STRING" id="431595.K3WTV0"/>
<organism evidence="9 10">
    <name type="scientific">Globisporangium ultimum (strain ATCC 200006 / CBS 805.95 / DAOM BR144)</name>
    <name type="common">Pythium ultimum</name>
    <dbReference type="NCBI Taxonomy" id="431595"/>
    <lineage>
        <taxon>Eukaryota</taxon>
        <taxon>Sar</taxon>
        <taxon>Stramenopiles</taxon>
        <taxon>Oomycota</taxon>
        <taxon>Peronosporomycetes</taxon>
        <taxon>Pythiales</taxon>
        <taxon>Pythiaceae</taxon>
        <taxon>Globisporangium</taxon>
    </lineage>
</organism>
<keyword evidence="10" id="KW-1185">Reference proteome</keyword>
<evidence type="ECO:0000256" key="3">
    <source>
        <dbReference type="ARBA" id="ARBA00023002"/>
    </source>
</evidence>
<evidence type="ECO:0000256" key="5">
    <source>
        <dbReference type="ARBA" id="ARBA00030643"/>
    </source>
</evidence>
<name>K3WTV0_GLOUD</name>
<evidence type="ECO:0000259" key="8">
    <source>
        <dbReference type="Pfam" id="PF01625"/>
    </source>
</evidence>
<dbReference type="GO" id="GO:0005737">
    <property type="term" value="C:cytoplasm"/>
    <property type="evidence" value="ECO:0007669"/>
    <property type="project" value="TreeGrafter"/>
</dbReference>
<dbReference type="GO" id="GO:0008113">
    <property type="term" value="F:peptide-methionine (S)-S-oxide reductase activity"/>
    <property type="evidence" value="ECO:0007669"/>
    <property type="project" value="UniProtKB-EC"/>
</dbReference>
<dbReference type="InterPro" id="IPR036509">
    <property type="entry name" value="Met_Sox_Rdtase_MsrA_sf"/>
</dbReference>
<evidence type="ECO:0000313" key="9">
    <source>
        <dbReference type="EnsemblProtists" id="PYU1_T008396"/>
    </source>
</evidence>
<accession>K3WTV0</accession>
<dbReference type="NCBIfam" id="TIGR00401">
    <property type="entry name" value="msrA"/>
    <property type="match status" value="1"/>
</dbReference>
<dbReference type="EnsemblProtists" id="PYU1_T008396">
    <property type="protein sequence ID" value="PYU1_T008396"/>
    <property type="gene ID" value="PYU1_G008380"/>
</dbReference>
<dbReference type="GO" id="GO:0034599">
    <property type="term" value="P:cellular response to oxidative stress"/>
    <property type="evidence" value="ECO:0007669"/>
    <property type="project" value="TreeGrafter"/>
</dbReference>
<dbReference type="SUPFAM" id="SSF55068">
    <property type="entry name" value="Peptide methionine sulfoxide reductase"/>
    <property type="match status" value="1"/>
</dbReference>
<dbReference type="Pfam" id="PF01625">
    <property type="entry name" value="PMSR"/>
    <property type="match status" value="1"/>
</dbReference>
<evidence type="ECO:0000256" key="7">
    <source>
        <dbReference type="ARBA" id="ARBA00048782"/>
    </source>
</evidence>
<reference evidence="10" key="2">
    <citation type="submission" date="2010-04" db="EMBL/GenBank/DDBJ databases">
        <authorList>
            <person name="Buell R."/>
            <person name="Hamilton J."/>
            <person name="Hostetler J."/>
        </authorList>
    </citation>
    <scope>NUCLEOTIDE SEQUENCE [LARGE SCALE GENOMIC DNA]</scope>
    <source>
        <strain evidence="10">DAOM:BR144</strain>
    </source>
</reference>
<dbReference type="VEuPathDB" id="FungiDB:PYU1_G008380"/>
<evidence type="ECO:0000256" key="1">
    <source>
        <dbReference type="ARBA" id="ARBA00005591"/>
    </source>
</evidence>
<comment type="catalytic activity">
    <reaction evidence="7">
        <text>[thioredoxin]-disulfide + L-methionine + H2O = L-methionine (S)-S-oxide + [thioredoxin]-dithiol</text>
        <dbReference type="Rhea" id="RHEA:19993"/>
        <dbReference type="Rhea" id="RHEA-COMP:10698"/>
        <dbReference type="Rhea" id="RHEA-COMP:10700"/>
        <dbReference type="ChEBI" id="CHEBI:15377"/>
        <dbReference type="ChEBI" id="CHEBI:29950"/>
        <dbReference type="ChEBI" id="CHEBI:50058"/>
        <dbReference type="ChEBI" id="CHEBI:57844"/>
        <dbReference type="ChEBI" id="CHEBI:58772"/>
        <dbReference type="EC" id="1.8.4.11"/>
    </reaction>
</comment>
<dbReference type="Gene3D" id="3.30.1060.10">
    <property type="entry name" value="Peptide methionine sulphoxide reductase MsrA"/>
    <property type="match status" value="1"/>
</dbReference>
<dbReference type="Proteomes" id="UP000019132">
    <property type="component" value="Unassembled WGS sequence"/>
</dbReference>
<keyword evidence="3" id="KW-0560">Oxidoreductase</keyword>
<dbReference type="HOGENOM" id="CLU_031040_10_2_1"/>
<protein>
    <recommendedName>
        <fullName evidence="2">peptide-methionine (S)-S-oxide reductase</fullName>
        <ecNumber evidence="2">1.8.4.11</ecNumber>
    </recommendedName>
    <alternativeName>
        <fullName evidence="5">Peptide-methionine (S)-S-oxide reductase</fullName>
    </alternativeName>
    <alternativeName>
        <fullName evidence="4">Protein-methionine-S-oxide reductase</fullName>
    </alternativeName>
</protein>
<dbReference type="PANTHER" id="PTHR42799">
    <property type="entry name" value="MITOCHONDRIAL PEPTIDE METHIONINE SULFOXIDE REDUCTASE"/>
    <property type="match status" value="1"/>
</dbReference>
<dbReference type="InParanoid" id="K3WTV0"/>
<feature type="domain" description="Peptide methionine sulphoxide reductase MsrA" evidence="8">
    <location>
        <begin position="55"/>
        <end position="198"/>
    </location>
</feature>
<sequence>MLRRVCHHFRVCRSPTTIIASSVPLSFTTASAVKMASITNNDSNEPQLPENQSVATFAAGCFWGVELAFQRVPGVVDTKVGYAQGHIDHPTYKQVCSGKTGHAEAIKIVFDKNEVTYPQLLDVFWKVHDPTMLNRQKNDVGTQYRSGIYYHDEDQRKEALASKEEHQKTLRNPIVTEIEPAQRFWEAETYHQKYLQKGGQCADKGCNDYIRCYG</sequence>
<proteinExistence type="inferred from homology"/>
<reference evidence="10" key="1">
    <citation type="journal article" date="2010" name="Genome Biol.">
        <title>Genome sequence of the necrotrophic plant pathogen Pythium ultimum reveals original pathogenicity mechanisms and effector repertoire.</title>
        <authorList>
            <person name="Levesque C.A."/>
            <person name="Brouwer H."/>
            <person name="Cano L."/>
            <person name="Hamilton J.P."/>
            <person name="Holt C."/>
            <person name="Huitema E."/>
            <person name="Raffaele S."/>
            <person name="Robideau G.P."/>
            <person name="Thines M."/>
            <person name="Win J."/>
            <person name="Zerillo M.M."/>
            <person name="Beakes G.W."/>
            <person name="Boore J.L."/>
            <person name="Busam D."/>
            <person name="Dumas B."/>
            <person name="Ferriera S."/>
            <person name="Fuerstenberg S.I."/>
            <person name="Gachon C.M."/>
            <person name="Gaulin E."/>
            <person name="Govers F."/>
            <person name="Grenville-Briggs L."/>
            <person name="Horner N."/>
            <person name="Hostetler J."/>
            <person name="Jiang R.H."/>
            <person name="Johnson J."/>
            <person name="Krajaejun T."/>
            <person name="Lin H."/>
            <person name="Meijer H.J."/>
            <person name="Moore B."/>
            <person name="Morris P."/>
            <person name="Phuntmart V."/>
            <person name="Puiu D."/>
            <person name="Shetty J."/>
            <person name="Stajich J.E."/>
            <person name="Tripathy S."/>
            <person name="Wawra S."/>
            <person name="van West P."/>
            <person name="Whitty B.R."/>
            <person name="Coutinho P.M."/>
            <person name="Henrissat B."/>
            <person name="Martin F."/>
            <person name="Thomas P.D."/>
            <person name="Tyler B.M."/>
            <person name="De Vries R.P."/>
            <person name="Kamoun S."/>
            <person name="Yandell M."/>
            <person name="Tisserat N."/>
            <person name="Buell C.R."/>
        </authorList>
    </citation>
    <scope>NUCLEOTIDE SEQUENCE</scope>
    <source>
        <strain evidence="10">DAOM:BR144</strain>
    </source>
</reference>
<dbReference type="FunFam" id="3.30.1060.10:FF:000002">
    <property type="entry name" value="Peptide methionine sulfoxide reductase"/>
    <property type="match status" value="1"/>
</dbReference>
<comment type="catalytic activity">
    <reaction evidence="6">
        <text>L-methionyl-[protein] + [thioredoxin]-disulfide + H2O = L-methionyl-(S)-S-oxide-[protein] + [thioredoxin]-dithiol</text>
        <dbReference type="Rhea" id="RHEA:14217"/>
        <dbReference type="Rhea" id="RHEA-COMP:10698"/>
        <dbReference type="Rhea" id="RHEA-COMP:10700"/>
        <dbReference type="Rhea" id="RHEA-COMP:12313"/>
        <dbReference type="Rhea" id="RHEA-COMP:12315"/>
        <dbReference type="ChEBI" id="CHEBI:15377"/>
        <dbReference type="ChEBI" id="CHEBI:16044"/>
        <dbReference type="ChEBI" id="CHEBI:29950"/>
        <dbReference type="ChEBI" id="CHEBI:44120"/>
        <dbReference type="ChEBI" id="CHEBI:50058"/>
        <dbReference type="EC" id="1.8.4.11"/>
    </reaction>
</comment>
<dbReference type="EC" id="1.8.4.11" evidence="2"/>
<dbReference type="InterPro" id="IPR002569">
    <property type="entry name" value="Met_Sox_Rdtase_MsrA_dom"/>
</dbReference>
<dbReference type="EMBL" id="GL376613">
    <property type="status" value="NOT_ANNOTATED_CDS"/>
    <property type="molecule type" value="Genomic_DNA"/>
</dbReference>
<comment type="similarity">
    <text evidence="1">Belongs to the MsrA Met sulfoxide reductase family.</text>
</comment>
<dbReference type="AlphaFoldDB" id="K3WTV0"/>